<protein>
    <submittedName>
        <fullName evidence="1">Type I toxin-antitoxin system Fst family toxin</fullName>
    </submittedName>
</protein>
<dbReference type="AlphaFoldDB" id="A0AAU7G5B9"/>
<dbReference type="GeneID" id="93298921"/>
<reference evidence="1" key="1">
    <citation type="submission" date="2024-05" db="EMBL/GenBank/DDBJ databases">
        <authorList>
            <person name="Lee M.W."/>
            <person name="Lee J.K."/>
            <person name="Kim J.M."/>
            <person name="Choi D.G."/>
            <person name="Baek J.H."/>
            <person name="Bayburt H."/>
            <person name="Jung J.J."/>
            <person name="Han D.M."/>
            <person name="Jeon C.O."/>
        </authorList>
    </citation>
    <scope>NUCLEOTIDE SEQUENCE</scope>
    <source>
        <strain evidence="1">JCM 1131</strain>
    </source>
</reference>
<evidence type="ECO:0000313" key="1">
    <source>
        <dbReference type="EMBL" id="XBM45470.1"/>
    </source>
</evidence>
<organism evidence="1">
    <name type="scientific">Lactobacillus sp. JCM 1131</name>
    <dbReference type="NCBI Taxonomy" id="3153753"/>
    <lineage>
        <taxon>Bacteria</taxon>
        <taxon>Bacillati</taxon>
        <taxon>Bacillota</taxon>
        <taxon>Bacilli</taxon>
        <taxon>Lactobacillales</taxon>
        <taxon>Lactobacillaceae</taxon>
        <taxon>Lactobacillus</taxon>
    </lineage>
</organism>
<gene>
    <name evidence="1" type="ORF">ABG084_08570</name>
</gene>
<name>A0AAU7G5B9_9LACO</name>
<dbReference type="RefSeq" id="WP_225792990.1">
    <property type="nucleotide sequence ID" value="NZ_CP157383.1"/>
</dbReference>
<sequence>MSSLKDFLTLVVAPILVGMVKSLFDHWLDDRRNNKKHK</sequence>
<accession>A0AAU7G5B9</accession>
<dbReference type="EMBL" id="CP157383">
    <property type="protein sequence ID" value="XBM45470.1"/>
    <property type="molecule type" value="Genomic_DNA"/>
</dbReference>
<dbReference type="NCBIfam" id="NF033608">
    <property type="entry name" value="type_I_tox_Fst"/>
    <property type="match status" value="1"/>
</dbReference>
<proteinExistence type="predicted"/>